<dbReference type="AlphaFoldDB" id="A0A369TC84"/>
<dbReference type="Proteomes" id="UP000253941">
    <property type="component" value="Unassembled WGS sequence"/>
</dbReference>
<evidence type="ECO:0008006" key="3">
    <source>
        <dbReference type="Google" id="ProtNLM"/>
    </source>
</evidence>
<organism evidence="1 2">
    <name type="scientific">Ferruginivarius sediminum</name>
    <dbReference type="NCBI Taxonomy" id="2661937"/>
    <lineage>
        <taxon>Bacteria</taxon>
        <taxon>Pseudomonadati</taxon>
        <taxon>Pseudomonadota</taxon>
        <taxon>Alphaproteobacteria</taxon>
        <taxon>Rhodospirillales</taxon>
        <taxon>Rhodospirillaceae</taxon>
        <taxon>Ferruginivarius</taxon>
    </lineage>
</organism>
<evidence type="ECO:0000313" key="2">
    <source>
        <dbReference type="Proteomes" id="UP000253941"/>
    </source>
</evidence>
<evidence type="ECO:0000313" key="1">
    <source>
        <dbReference type="EMBL" id="RDD62025.1"/>
    </source>
</evidence>
<comment type="caution">
    <text evidence="1">The sequence shown here is derived from an EMBL/GenBank/DDBJ whole genome shotgun (WGS) entry which is preliminary data.</text>
</comment>
<dbReference type="EMBL" id="QPMH01000007">
    <property type="protein sequence ID" value="RDD62025.1"/>
    <property type="molecule type" value="Genomic_DNA"/>
</dbReference>
<name>A0A369TC84_9PROT</name>
<gene>
    <name evidence="1" type="ORF">DRB17_09275</name>
</gene>
<reference evidence="1 2" key="1">
    <citation type="submission" date="2018-07" db="EMBL/GenBank/DDBJ databases">
        <title>Venubactetium sediminum gen. nov., sp. nov., isolated from a marine solar saltern.</title>
        <authorList>
            <person name="Wang S."/>
        </authorList>
    </citation>
    <scope>NUCLEOTIDE SEQUENCE [LARGE SCALE GENOMIC DNA]</scope>
    <source>
        <strain evidence="1 2">WD2A32</strain>
    </source>
</reference>
<keyword evidence="2" id="KW-1185">Reference proteome</keyword>
<accession>A0A369TC84</accession>
<protein>
    <recommendedName>
        <fullName evidence="3">DUF3224 family protein</fullName>
    </recommendedName>
</protein>
<proteinExistence type="predicted"/>
<sequence>MTLDVVLSPKDQIRLDFKDDDKHFVVLTQREGSAEAGGAFSGAKVVEYGLHDVIRGDGGNAHGYLEVTTSEGDVAYFKWQLRALFVAGPDGNVKVVDKGHWELTGGTGQFASMRGVGSLLLEFVNETDRRYLLEGDISPKL</sequence>